<dbReference type="PANTHER" id="PTHR12283:SF6">
    <property type="entry name" value="GLUTAMINYL-PEPTIDE CYCLOTRANSFERASE-RELATED"/>
    <property type="match status" value="1"/>
</dbReference>
<accession>A0ABM6WC62</accession>
<gene>
    <name evidence="4" type="ORF">DLD77_07870</name>
</gene>
<evidence type="ECO:0000256" key="2">
    <source>
        <dbReference type="ARBA" id="ARBA00023315"/>
    </source>
</evidence>
<dbReference type="Proteomes" id="UP000246099">
    <property type="component" value="Chromosome"/>
</dbReference>
<evidence type="ECO:0000256" key="1">
    <source>
        <dbReference type="ARBA" id="ARBA00022679"/>
    </source>
</evidence>
<dbReference type="PANTHER" id="PTHR12283">
    <property type="entry name" value="GLUTAMINYL-PEPTIDE CYCLOTRANSFERASE"/>
    <property type="match status" value="1"/>
</dbReference>
<evidence type="ECO:0000313" key="4">
    <source>
        <dbReference type="EMBL" id="AWO01617.1"/>
    </source>
</evidence>
<dbReference type="InterPro" id="IPR007484">
    <property type="entry name" value="Peptidase_M28"/>
</dbReference>
<protein>
    <submittedName>
        <fullName evidence="4">Glutamine cyclotransferase</fullName>
    </submittedName>
</protein>
<dbReference type="EMBL" id="CP029600">
    <property type="protein sequence ID" value="AWO01617.1"/>
    <property type="molecule type" value="Genomic_DNA"/>
</dbReference>
<keyword evidence="2" id="KW-0012">Acyltransferase</keyword>
<keyword evidence="1" id="KW-0808">Transferase</keyword>
<feature type="domain" description="Peptidase M28" evidence="3">
    <location>
        <begin position="128"/>
        <end position="339"/>
    </location>
</feature>
<dbReference type="Gene3D" id="3.40.630.10">
    <property type="entry name" value="Zn peptidases"/>
    <property type="match status" value="1"/>
</dbReference>
<organism evidence="4 5">
    <name type="scientific">Chitinophaga alhagiae</name>
    <dbReference type="NCBI Taxonomy" id="2203219"/>
    <lineage>
        <taxon>Bacteria</taxon>
        <taxon>Pseudomonadati</taxon>
        <taxon>Bacteroidota</taxon>
        <taxon>Chitinophagia</taxon>
        <taxon>Chitinophagales</taxon>
        <taxon>Chitinophagaceae</taxon>
        <taxon>Chitinophaga</taxon>
    </lineage>
</organism>
<reference evidence="4 5" key="1">
    <citation type="submission" date="2018-05" db="EMBL/GenBank/DDBJ databases">
        <title>Chitinophaga sp. nov., isolated from rhizosphere soil of Alhagi.</title>
        <authorList>
            <person name="Liu Y."/>
        </authorList>
    </citation>
    <scope>NUCLEOTIDE SEQUENCE [LARGE SCALE GENOMIC DNA]</scope>
    <source>
        <strain evidence="4 5">T22</strain>
    </source>
</reference>
<sequence length="347" mass="37920">MFVQTGNHEAFHFIINRIMPGIFSRSVNVPQLAILLAFALAACNGGHKRSGEDNNAAAAGTPPPVFAADSAYAAIERQLAFGPRVPGTPAQEKCAEWLTGTLRSLADTVYVQRTKVAVTPQQEVPCINIIASFNPAAAQRMLLLAHWDTRPVADKDAFDKTKPLDGADDGASGVAILLETARHLQARKPGYGIDLLFTDVEDYNSNYCLGTQYWARNLHVPGYKANYGILLDMVGGRNATFFMEGTSRQYAYGPMKLFWDAGNNAGFSSFFPYSEPPGGTSFIEDDHTYVNQIAKIPTFDVIGMQPNGALMPHHHTTSDNLSVIDRQTIRAVGQTLLNVLYGQPFNY</sequence>
<dbReference type="Pfam" id="PF04389">
    <property type="entry name" value="Peptidase_M28"/>
    <property type="match status" value="1"/>
</dbReference>
<name>A0ABM6WC62_9BACT</name>
<dbReference type="SUPFAM" id="SSF53187">
    <property type="entry name" value="Zn-dependent exopeptidases"/>
    <property type="match status" value="1"/>
</dbReference>
<proteinExistence type="predicted"/>
<evidence type="ECO:0000259" key="3">
    <source>
        <dbReference type="Pfam" id="PF04389"/>
    </source>
</evidence>
<dbReference type="InterPro" id="IPR040234">
    <property type="entry name" value="QC/QCL"/>
</dbReference>
<evidence type="ECO:0000313" key="5">
    <source>
        <dbReference type="Proteomes" id="UP000246099"/>
    </source>
</evidence>
<keyword evidence="5" id="KW-1185">Reference proteome</keyword>